<feature type="transmembrane region" description="Helical" evidence="3">
    <location>
        <begin position="270"/>
        <end position="290"/>
    </location>
</feature>
<evidence type="ECO:0000256" key="3">
    <source>
        <dbReference type="SAM" id="Phobius"/>
    </source>
</evidence>
<proteinExistence type="predicted"/>
<feature type="domain" description="DUF6535" evidence="4">
    <location>
        <begin position="249"/>
        <end position="386"/>
    </location>
</feature>
<evidence type="ECO:0000256" key="2">
    <source>
        <dbReference type="SAM" id="MobiDB-lite"/>
    </source>
</evidence>
<protein>
    <recommendedName>
        <fullName evidence="4">DUF6535 domain-containing protein</fullName>
    </recommendedName>
</protein>
<feature type="transmembrane region" description="Helical" evidence="3">
    <location>
        <begin position="310"/>
        <end position="336"/>
    </location>
</feature>
<accession>A0A164PE29</accession>
<keyword evidence="6" id="KW-1185">Reference proteome</keyword>
<dbReference type="Proteomes" id="UP000076722">
    <property type="component" value="Unassembled WGS sequence"/>
</dbReference>
<keyword evidence="1" id="KW-0175">Coiled coil</keyword>
<dbReference type="AlphaFoldDB" id="A0A164PE29"/>
<sequence length="951" mass="106018">MSAPPGPPDIHPHATMDFIPIPEAPQSSLAAASDPFDTPMFNRLIRLIEDQNATSHAQREALEKQNLILEDQRDLIRDMRRALYARHIQITEAVDVMPEIRPKEDAAQGISAEPSRPVLVARDSSQDPHQQPPSPNPLASSVTEAVPTSITESDGFYDQVAEESSKFAATEIVSNTRAEDATEPAPSNSETSKGHVHDAIMILNETMKSIKETLLDHGSKLNVLIRDALKDDQPYDEKPLEDESTCTALFEIAMARTKEQVDEWIKRMDVSLVFIALFSAVLTAFLIPAIQNLFPSSSSQSDSPPALPDISLQNVCILHFLALILAILDAVLSVLGQGSTYRERLLRHLAREALAKRWLRILVEGLHIILLASIGLFMTGLLYQLRNLAGSFDEDAPRLLNTWKVGMCFSSIILGVVAASTIHALFYEVSPFGGPFSNLIVRIAETFWSLCVLAIEWSKNGKFDEWMEARIAASWMSWRTVLLVLLLLTTAPIWVPSLAILWLRVEFDTEDKNKLVGAFMDLIAEASDPRLLERAVGSFSYIEWFDGGQGSVDQLGKTYNRIMATDTSVRVRETLRVRLGEFVPCTSRGLRELGEKLTGEHLQFFFAIHSYPQHFRDSISKDVFKPDNQDLRPLSLLPFEECIARVLCSYHHEGKLGDRRWIFHLAEEHCHNLLLEGNRDDVTRILSHVDRLDLIKSYIQNPGYIESEVVKFIVEDRKDDILRGTNQFVQTIDQSRLGPESLSEIFSVLASPPPTDIDLSPLIDYFSRHPYWLTWDETSDTIIGYLNSFPLSQISHSTAVHRFLKQCVDNGFRDEDGSGYPTSDETRARARDLLAELNSTSSLATGAIASTSIQPESLSRSTTLPLPYDSQHPDPLLLSPSTEFPSPAPAHIDLDTVPLLADTDSAIPMVTLTHLPPMSASSESENEAPMAADSRAAFDHLPALENAHNED</sequence>
<keyword evidence="3" id="KW-1133">Transmembrane helix</keyword>
<feature type="coiled-coil region" evidence="1">
    <location>
        <begin position="45"/>
        <end position="79"/>
    </location>
</feature>
<gene>
    <name evidence="5" type="ORF">SISNIDRAFT_489876</name>
</gene>
<dbReference type="EMBL" id="KV419434">
    <property type="protein sequence ID" value="KZS88635.1"/>
    <property type="molecule type" value="Genomic_DNA"/>
</dbReference>
<feature type="transmembrane region" description="Helical" evidence="3">
    <location>
        <begin position="357"/>
        <end position="383"/>
    </location>
</feature>
<organism evidence="5 6">
    <name type="scientific">Sistotremastrum niveocremeum HHB9708</name>
    <dbReference type="NCBI Taxonomy" id="1314777"/>
    <lineage>
        <taxon>Eukaryota</taxon>
        <taxon>Fungi</taxon>
        <taxon>Dikarya</taxon>
        <taxon>Basidiomycota</taxon>
        <taxon>Agaricomycotina</taxon>
        <taxon>Agaricomycetes</taxon>
        <taxon>Sistotremastrales</taxon>
        <taxon>Sistotremastraceae</taxon>
        <taxon>Sertulicium</taxon>
        <taxon>Sertulicium niveocremeum</taxon>
    </lineage>
</organism>
<dbReference type="OrthoDB" id="3219854at2759"/>
<dbReference type="InterPro" id="IPR045338">
    <property type="entry name" value="DUF6535"/>
</dbReference>
<keyword evidence="3" id="KW-0812">Transmembrane</keyword>
<name>A0A164PE29_9AGAM</name>
<feature type="region of interest" description="Disordered" evidence="2">
    <location>
        <begin position="121"/>
        <end position="145"/>
    </location>
</feature>
<evidence type="ECO:0000313" key="5">
    <source>
        <dbReference type="EMBL" id="KZS88635.1"/>
    </source>
</evidence>
<evidence type="ECO:0000259" key="4">
    <source>
        <dbReference type="Pfam" id="PF20153"/>
    </source>
</evidence>
<evidence type="ECO:0000256" key="1">
    <source>
        <dbReference type="SAM" id="Coils"/>
    </source>
</evidence>
<feature type="region of interest" description="Disordered" evidence="2">
    <location>
        <begin position="174"/>
        <end position="194"/>
    </location>
</feature>
<feature type="transmembrane region" description="Helical" evidence="3">
    <location>
        <begin position="478"/>
        <end position="503"/>
    </location>
</feature>
<keyword evidence="3" id="KW-0472">Membrane</keyword>
<dbReference type="Pfam" id="PF20153">
    <property type="entry name" value="DUF6535"/>
    <property type="match status" value="1"/>
</dbReference>
<evidence type="ECO:0000313" key="6">
    <source>
        <dbReference type="Proteomes" id="UP000076722"/>
    </source>
</evidence>
<feature type="transmembrane region" description="Helical" evidence="3">
    <location>
        <begin position="403"/>
        <end position="427"/>
    </location>
</feature>
<feature type="region of interest" description="Disordered" evidence="2">
    <location>
        <begin position="917"/>
        <end position="951"/>
    </location>
</feature>
<reference evidence="5 6" key="1">
    <citation type="journal article" date="2016" name="Mol. Biol. Evol.">
        <title>Comparative Genomics of Early-Diverging Mushroom-Forming Fungi Provides Insights into the Origins of Lignocellulose Decay Capabilities.</title>
        <authorList>
            <person name="Nagy L.G."/>
            <person name="Riley R."/>
            <person name="Tritt A."/>
            <person name="Adam C."/>
            <person name="Daum C."/>
            <person name="Floudas D."/>
            <person name="Sun H."/>
            <person name="Yadav J.S."/>
            <person name="Pangilinan J."/>
            <person name="Larsson K.H."/>
            <person name="Matsuura K."/>
            <person name="Barry K."/>
            <person name="Labutti K."/>
            <person name="Kuo R."/>
            <person name="Ohm R.A."/>
            <person name="Bhattacharya S.S."/>
            <person name="Shirouzu T."/>
            <person name="Yoshinaga Y."/>
            <person name="Martin F.M."/>
            <person name="Grigoriev I.V."/>
            <person name="Hibbett D.S."/>
        </authorList>
    </citation>
    <scope>NUCLEOTIDE SEQUENCE [LARGE SCALE GENOMIC DNA]</scope>
    <source>
        <strain evidence="5 6">HHB9708</strain>
    </source>
</reference>